<dbReference type="PANTHER" id="PTHR23074">
    <property type="entry name" value="AAA DOMAIN-CONTAINING"/>
    <property type="match status" value="1"/>
</dbReference>
<evidence type="ECO:0000313" key="3">
    <source>
        <dbReference type="EMBL" id="QYA18275.1"/>
    </source>
</evidence>
<dbReference type="InterPro" id="IPR003593">
    <property type="entry name" value="AAA+_ATPase"/>
</dbReference>
<dbReference type="Pfam" id="PF00004">
    <property type="entry name" value="AAA"/>
    <property type="match status" value="1"/>
</dbReference>
<evidence type="ECO:0000256" key="1">
    <source>
        <dbReference type="SAM" id="MobiDB-lite"/>
    </source>
</evidence>
<reference evidence="3" key="1">
    <citation type="submission" date="2021-06" db="EMBL/GenBank/DDBJ databases">
        <authorList>
            <person name="Rolland C."/>
        </authorList>
    </citation>
    <scope>NUCLEOTIDE SEQUENCE</scope>
    <source>
        <strain evidence="3">347.936635</strain>
    </source>
</reference>
<sequence length="961" mass="107566">MSGPEPKNPLRASKRQRTSSMTGDVSLGNVPTEMASGNNLTTGREQMALIESLLKKAEEFYRRGQVYDWNRNLTGALVQYSLAANTIVDVQQMIATFGEDLKRAVDRHVDEKLSSQNSIKWCENTRCMLDNGLRHILGKVKQLQDTLRQVKGAALWPVGQDKNQDDDEDCDGIAPFVPDEKACKNTWFSSIIGMQEQKDALTQLFIKPLLYPNMFSEVAKGLLLYGSPGTGKTLLVKAAINELNKYPEIKVLFYTPSAAELKGKYFGESEKNIKRLFRCAAKQACECQKANPNVRVISIIFLDEIESVGGDRSKDSTGFMGTTVNALLLGMDGIDSFANVSVVASTNLPWSLDSALLRRFTRRIHVPLPDQVSIQSLMEKKLSDLVDRIENPRSVSASQSCDVRFTKNTEPCPQTKCPPGSEQVVEITKWRESKNRQYFRYLSIAELSGHAVEFAKNNYSNSDIENLWSGVLTKIGEEGIRANAFIKVNDPVAKADRFISVLSATIPEIKQALAEKRLVTLENPENESILLAEKYDFVHQSLLPLVTYSHPRIKAIYVPKGSDEGITGDNTKNIPLLVQFEVFVEETIEDNEAEDLGKKRRAANDNFERLIAMRPQKANQLNVSRIDDLYILPNEQLVDFFQSYKDVEFIDGDNQKVNMHEVMKIGGVPGATRKETIFAVCIASRATFFKTLIYYSSFGKAGATSKDEFEERILNNIVLVFNDFGSPGNFRALKVDLPTGSTAVGEVPLLSKINPSKKLDRTKIVQALKTGRVSCKKMLRLMTGSNHQELRGIFSSEMLAKEGILRGSAKDDVITFTQVPYKITPYMQWSHFTINNPTFDKFISSIATDKSQKVIADALNESFEKTTDEEFSGKTLLKSVPFPTSLKSSVSDADQALWDELRKLYLPFSIGYKNFVRNTAINVLVTSQHIHDARILYPSSAVPEQIENLKKYAIDGTKPKQ</sequence>
<protein>
    <submittedName>
        <fullName evidence="3">AAA-ATPase, SpoVK/Ycf46/Vps4 family</fullName>
    </submittedName>
</protein>
<accession>A0A8F8PM78</accession>
<dbReference type="Gene3D" id="3.40.50.300">
    <property type="entry name" value="P-loop containing nucleotide triphosphate hydrolases"/>
    <property type="match status" value="1"/>
</dbReference>
<dbReference type="EMBL" id="MZ420154">
    <property type="protein sequence ID" value="QYA18275.1"/>
    <property type="molecule type" value="Genomic_DNA"/>
</dbReference>
<feature type="domain" description="AAA+ ATPase" evidence="2">
    <location>
        <begin position="218"/>
        <end position="370"/>
    </location>
</feature>
<organism evidence="3">
    <name type="scientific">Clandestinovirus</name>
    <dbReference type="NCBI Taxonomy" id="2831644"/>
    <lineage>
        <taxon>Viruses</taxon>
    </lineage>
</organism>
<proteinExistence type="predicted"/>
<dbReference type="GO" id="GO:0005524">
    <property type="term" value="F:ATP binding"/>
    <property type="evidence" value="ECO:0007669"/>
    <property type="project" value="InterPro"/>
</dbReference>
<dbReference type="InterPro" id="IPR027417">
    <property type="entry name" value="P-loop_NTPase"/>
</dbReference>
<gene>
    <name evidence="3" type="ORF">KOM_12_5</name>
</gene>
<dbReference type="GO" id="GO:0016887">
    <property type="term" value="F:ATP hydrolysis activity"/>
    <property type="evidence" value="ECO:0007669"/>
    <property type="project" value="InterPro"/>
</dbReference>
<dbReference type="PANTHER" id="PTHR23074:SF83">
    <property type="entry name" value="VACUOLAR PROTEIN SORTING-ASSOCIATED PROTEIN 4A"/>
    <property type="match status" value="1"/>
</dbReference>
<dbReference type="SMART" id="SM00382">
    <property type="entry name" value="AAA"/>
    <property type="match status" value="1"/>
</dbReference>
<name>A0A8F8PM78_9VIRU</name>
<dbReference type="InterPro" id="IPR003959">
    <property type="entry name" value="ATPase_AAA_core"/>
</dbReference>
<dbReference type="GO" id="GO:0007033">
    <property type="term" value="P:vacuole organization"/>
    <property type="evidence" value="ECO:0007669"/>
    <property type="project" value="TreeGrafter"/>
</dbReference>
<dbReference type="SUPFAM" id="SSF52540">
    <property type="entry name" value="P-loop containing nucleoside triphosphate hydrolases"/>
    <property type="match status" value="1"/>
</dbReference>
<feature type="region of interest" description="Disordered" evidence="1">
    <location>
        <begin position="1"/>
        <end position="39"/>
    </location>
</feature>
<dbReference type="InterPro" id="IPR050304">
    <property type="entry name" value="MT-severing_AAA_ATPase"/>
</dbReference>
<evidence type="ECO:0000259" key="2">
    <source>
        <dbReference type="SMART" id="SM00382"/>
    </source>
</evidence>